<accession>A0A380WN83</accession>
<evidence type="ECO:0000259" key="1">
    <source>
        <dbReference type="Pfam" id="PF01755"/>
    </source>
</evidence>
<name>A0A380WN83_AMIAI</name>
<dbReference type="CDD" id="cd06532">
    <property type="entry name" value="Glyco_transf_25"/>
    <property type="match status" value="1"/>
</dbReference>
<organism evidence="2 3">
    <name type="scientific">Aminobacter aminovorans</name>
    <name type="common">Chelatobacter heintzii</name>
    <dbReference type="NCBI Taxonomy" id="83263"/>
    <lineage>
        <taxon>Bacteria</taxon>
        <taxon>Pseudomonadati</taxon>
        <taxon>Pseudomonadota</taxon>
        <taxon>Alphaproteobacteria</taxon>
        <taxon>Hyphomicrobiales</taxon>
        <taxon>Phyllobacteriaceae</taxon>
        <taxon>Aminobacter</taxon>
    </lineage>
</organism>
<dbReference type="GO" id="GO:0016740">
    <property type="term" value="F:transferase activity"/>
    <property type="evidence" value="ECO:0007669"/>
    <property type="project" value="UniProtKB-KW"/>
</dbReference>
<dbReference type="EC" id="2.-.-.-" evidence="2"/>
<proteinExistence type="predicted"/>
<keyword evidence="2" id="KW-0808">Transferase</keyword>
<dbReference type="Pfam" id="PF01755">
    <property type="entry name" value="Glyco_transf_25"/>
    <property type="match status" value="1"/>
</dbReference>
<protein>
    <submittedName>
        <fullName evidence="2">Lipooligosaccharide biosynthesis protein lex-1</fullName>
        <ecNumber evidence="2">2.-.-.-</ecNumber>
    </submittedName>
</protein>
<evidence type="ECO:0000313" key="2">
    <source>
        <dbReference type="EMBL" id="SUU89654.1"/>
    </source>
</evidence>
<dbReference type="Proteomes" id="UP000254701">
    <property type="component" value="Unassembled WGS sequence"/>
</dbReference>
<dbReference type="InterPro" id="IPR002654">
    <property type="entry name" value="Glyco_trans_25"/>
</dbReference>
<sequence>MRCFVINLDRETGRLAWMTMAFRRMGLAFERLSAIDKTALDDDIINRLVLGDHHNWSPGEIACFISHIAVWRRIAEGSDAHAVVLEDDVYFSRDAPVFLSDDAWIPAGVELIKLETTLNPVLVGRRGRKIRAHRLLPL</sequence>
<dbReference type="EMBL" id="UFSM01000001">
    <property type="protein sequence ID" value="SUU89654.1"/>
    <property type="molecule type" value="Genomic_DNA"/>
</dbReference>
<feature type="domain" description="Glycosyl transferase family 25" evidence="1">
    <location>
        <begin position="3"/>
        <end position="96"/>
    </location>
</feature>
<reference evidence="2 3" key="1">
    <citation type="submission" date="2018-06" db="EMBL/GenBank/DDBJ databases">
        <authorList>
            <consortium name="Pathogen Informatics"/>
            <person name="Doyle S."/>
        </authorList>
    </citation>
    <scope>NUCLEOTIDE SEQUENCE [LARGE SCALE GENOMIC DNA]</scope>
    <source>
        <strain evidence="2 3">NCTC10684</strain>
    </source>
</reference>
<gene>
    <name evidence="2" type="primary">lex1_4</name>
    <name evidence="2" type="ORF">NCTC10684_02895</name>
</gene>
<dbReference type="AlphaFoldDB" id="A0A380WN83"/>
<dbReference type="RefSeq" id="WP_115731779.1">
    <property type="nucleotide sequence ID" value="NZ_BAAAVY010000002.1"/>
</dbReference>
<dbReference type="OrthoDB" id="259382at2"/>
<evidence type="ECO:0000313" key="3">
    <source>
        <dbReference type="Proteomes" id="UP000254701"/>
    </source>
</evidence>